<protein>
    <submittedName>
        <fullName evidence="1">Uncharacterized protein</fullName>
    </submittedName>
</protein>
<evidence type="ECO:0000313" key="1">
    <source>
        <dbReference type="EMBL" id="KZV82410.1"/>
    </source>
</evidence>
<name>A0A165CGI6_EXIGL</name>
<evidence type="ECO:0000313" key="2">
    <source>
        <dbReference type="Proteomes" id="UP000077266"/>
    </source>
</evidence>
<dbReference type="InParanoid" id="A0A165CGI6"/>
<accession>A0A165CGI6</accession>
<organism evidence="1 2">
    <name type="scientific">Exidia glandulosa HHB12029</name>
    <dbReference type="NCBI Taxonomy" id="1314781"/>
    <lineage>
        <taxon>Eukaryota</taxon>
        <taxon>Fungi</taxon>
        <taxon>Dikarya</taxon>
        <taxon>Basidiomycota</taxon>
        <taxon>Agaricomycotina</taxon>
        <taxon>Agaricomycetes</taxon>
        <taxon>Auriculariales</taxon>
        <taxon>Exidiaceae</taxon>
        <taxon>Exidia</taxon>
    </lineage>
</organism>
<dbReference type="Proteomes" id="UP000077266">
    <property type="component" value="Unassembled WGS sequence"/>
</dbReference>
<dbReference type="EMBL" id="KV426326">
    <property type="protein sequence ID" value="KZV82410.1"/>
    <property type="molecule type" value="Genomic_DNA"/>
</dbReference>
<dbReference type="AlphaFoldDB" id="A0A165CGI6"/>
<reference evidence="1 2" key="1">
    <citation type="journal article" date="2016" name="Mol. Biol. Evol.">
        <title>Comparative Genomics of Early-Diverging Mushroom-Forming Fungi Provides Insights into the Origins of Lignocellulose Decay Capabilities.</title>
        <authorList>
            <person name="Nagy L.G."/>
            <person name="Riley R."/>
            <person name="Tritt A."/>
            <person name="Adam C."/>
            <person name="Daum C."/>
            <person name="Floudas D."/>
            <person name="Sun H."/>
            <person name="Yadav J.S."/>
            <person name="Pangilinan J."/>
            <person name="Larsson K.H."/>
            <person name="Matsuura K."/>
            <person name="Barry K."/>
            <person name="Labutti K."/>
            <person name="Kuo R."/>
            <person name="Ohm R.A."/>
            <person name="Bhattacharya S.S."/>
            <person name="Shirouzu T."/>
            <person name="Yoshinaga Y."/>
            <person name="Martin F.M."/>
            <person name="Grigoriev I.V."/>
            <person name="Hibbett D.S."/>
        </authorList>
    </citation>
    <scope>NUCLEOTIDE SEQUENCE [LARGE SCALE GENOMIC DNA]</scope>
    <source>
        <strain evidence="1 2">HHB12029</strain>
    </source>
</reference>
<keyword evidence="2" id="KW-1185">Reference proteome</keyword>
<proteinExistence type="predicted"/>
<sequence length="154" mass="17425">MYAPPGENQETPIHPTERPSDLSSIFRQVIGMWVAVLRRCGVLCKVCLRAVRVDALCDELQHAFQVLLRKPRRTSWPVVRLGPVRRRTRVPRADVTPSTQNRMRLRGLVVHRAGLRLRVVAKPGAVLPVAGRDHGCDDGDDACRLRVRAPVRFR</sequence>
<gene>
    <name evidence="1" type="ORF">EXIGLDRAFT_345932</name>
</gene>